<dbReference type="SUPFAM" id="SSF69318">
    <property type="entry name" value="Integrin alpha N-terminal domain"/>
    <property type="match status" value="2"/>
</dbReference>
<protein>
    <submittedName>
        <fullName evidence="7">FG-GAP-like repeat-containing protein</fullName>
    </submittedName>
</protein>
<dbReference type="Gene3D" id="2.40.10.10">
    <property type="entry name" value="Trypsin-like serine proteases"/>
    <property type="match status" value="1"/>
</dbReference>
<evidence type="ECO:0000256" key="2">
    <source>
        <dbReference type="ARBA" id="ARBA00022729"/>
    </source>
</evidence>
<keyword evidence="2 4" id="KW-0732">Signal</keyword>
<evidence type="ECO:0000259" key="6">
    <source>
        <dbReference type="PROSITE" id="PS50927"/>
    </source>
</evidence>
<dbReference type="Gene3D" id="2.90.10.10">
    <property type="entry name" value="Bulb-type lectin domain"/>
    <property type="match status" value="1"/>
</dbReference>
<accession>A0ABU3LNB8</accession>
<dbReference type="Proteomes" id="UP001257948">
    <property type="component" value="Unassembled WGS sequence"/>
</dbReference>
<dbReference type="PANTHER" id="PTHR24276:SF98">
    <property type="entry name" value="FI18310P1-RELATED"/>
    <property type="match status" value="1"/>
</dbReference>
<evidence type="ECO:0000256" key="3">
    <source>
        <dbReference type="ARBA" id="ARBA00023157"/>
    </source>
</evidence>
<dbReference type="Pfam" id="PF00089">
    <property type="entry name" value="Trypsin"/>
    <property type="match status" value="1"/>
</dbReference>
<reference evidence="8" key="1">
    <citation type="submission" date="2023-07" db="EMBL/GenBank/DDBJ databases">
        <title>Draft genome sequence of the endophytic actinobacterium Streptomyces justiciae WPN32, a potential antibiotic producer.</title>
        <authorList>
            <person name="Yasawong M."/>
            <person name="Pana W."/>
            <person name="Ganta P."/>
            <person name="Santapan N."/>
            <person name="Songngamsuk T."/>
            <person name="Phatcharaharikarn M."/>
            <person name="Kerdtoob S."/>
            <person name="Nantapong N."/>
        </authorList>
    </citation>
    <scope>NUCLEOTIDE SEQUENCE [LARGE SCALE GENOMIC DNA]</scope>
    <source>
        <strain evidence="8">WPN32</strain>
    </source>
</reference>
<feature type="domain" description="Peptidase S1" evidence="5">
    <location>
        <begin position="34"/>
        <end position="297"/>
    </location>
</feature>
<dbReference type="InterPro" id="IPR001254">
    <property type="entry name" value="Trypsin_dom"/>
</dbReference>
<gene>
    <name evidence="7" type="ORF">RQC66_08330</name>
</gene>
<evidence type="ECO:0000259" key="5">
    <source>
        <dbReference type="PROSITE" id="PS50240"/>
    </source>
</evidence>
<dbReference type="InterPro" id="IPR036426">
    <property type="entry name" value="Bulb-type_lectin_dom_sf"/>
</dbReference>
<dbReference type="InterPro" id="IPR043504">
    <property type="entry name" value="Peptidase_S1_PA_chymotrypsin"/>
</dbReference>
<evidence type="ECO:0000313" key="7">
    <source>
        <dbReference type="EMBL" id="MDT7840737.1"/>
    </source>
</evidence>
<dbReference type="RefSeq" id="WP_314199457.1">
    <property type="nucleotide sequence ID" value="NZ_JAVTLL010000005.1"/>
</dbReference>
<keyword evidence="8" id="KW-1185">Reference proteome</keyword>
<organism evidence="7 8">
    <name type="scientific">Streptomyces justiciae</name>
    <dbReference type="NCBI Taxonomy" id="2780140"/>
    <lineage>
        <taxon>Bacteria</taxon>
        <taxon>Bacillati</taxon>
        <taxon>Actinomycetota</taxon>
        <taxon>Actinomycetes</taxon>
        <taxon>Kitasatosporales</taxon>
        <taxon>Streptomycetaceae</taxon>
        <taxon>Streptomyces</taxon>
    </lineage>
</organism>
<dbReference type="PRINTS" id="PR00722">
    <property type="entry name" value="CHYMOTRYPSIN"/>
</dbReference>
<dbReference type="InterPro" id="IPR050430">
    <property type="entry name" value="Peptidase_S1"/>
</dbReference>
<dbReference type="PROSITE" id="PS50240">
    <property type="entry name" value="TRYPSIN_DOM"/>
    <property type="match status" value="1"/>
</dbReference>
<evidence type="ECO:0000256" key="4">
    <source>
        <dbReference type="SAM" id="SignalP"/>
    </source>
</evidence>
<feature type="domain" description="Bulb-type lectin" evidence="6">
    <location>
        <begin position="244"/>
        <end position="356"/>
    </location>
</feature>
<dbReference type="InterPro" id="IPR028994">
    <property type="entry name" value="Integrin_alpha_N"/>
</dbReference>
<dbReference type="InterPro" id="IPR001314">
    <property type="entry name" value="Peptidase_S1A"/>
</dbReference>
<feature type="signal peptide" evidence="4">
    <location>
        <begin position="1"/>
        <end position="33"/>
    </location>
</feature>
<dbReference type="SMART" id="SM00020">
    <property type="entry name" value="Tryp_SPc"/>
    <property type="match status" value="1"/>
</dbReference>
<dbReference type="Gene3D" id="2.40.128.340">
    <property type="match status" value="4"/>
</dbReference>
<dbReference type="PROSITE" id="PS50927">
    <property type="entry name" value="BULB_LECTIN"/>
    <property type="match status" value="1"/>
</dbReference>
<evidence type="ECO:0000256" key="1">
    <source>
        <dbReference type="ARBA" id="ARBA00007664"/>
    </source>
</evidence>
<feature type="chain" id="PRO_5045450683" evidence="4">
    <location>
        <begin position="34"/>
        <end position="710"/>
    </location>
</feature>
<keyword evidence="3" id="KW-1015">Disulfide bond</keyword>
<dbReference type="InterPro" id="IPR001480">
    <property type="entry name" value="Bulb-type_lectin_dom"/>
</dbReference>
<dbReference type="PANTHER" id="PTHR24276">
    <property type="entry name" value="POLYSERASE-RELATED"/>
    <property type="match status" value="1"/>
</dbReference>
<proteinExistence type="inferred from homology"/>
<sequence>MSLSRLVRHARRPVLALLAAGAVLSAPLPAAHAVVGTPTPAGTHAFTAHLDIGGNGTRACSAALVAPEWLVTAASCFAEDPQSGTAPAAGTPRLKTVATIGRTDLSGTGGHVAEVTYIVPRAGRDLVFARLATPATGITPVSLAASAPAAGDDLTVLGYGRTKTEWVSDKLHQANYSLDAVADGTLAMSGRTADDSVCKGDTGGPVLRTTGSGTYELVAVNSRAWQGGCLGSSETRTGAVAARTDGRAGGATIAAGQTLASGDVLLSKSAKVTMGTDGNLTVASNAGKTLWSSKTAGNPGATATLTTSGNLVVKSAAGTTLWESKTSAPGGSATLQDRGNLVVRTASGASLWSSNTVVRNDLSGDGRSDLAVWYDFADGRDAVNTFLTAPDGTFLAPRNGWITTTDTWTAANAKMLTGDYNGDGLADVAGVYGYSDGTVGIWTWLAKGNGTYATPFRTWKSEAGDWTFSRAGFVSGDFDGDGRDDLAAWYDYAAGQDRLFTFRSTAAGGFDAPTASLTIAAGGWTAGNAKLVTGDHNGDGRDDISAFYVYDSGLARIWSFHATTDGGFASGVKGWEGATWGERDRTSVYAGDFDGDGRDDLAAWYEYSDDTDGVHTWLSDSGGLLTTHKASARLAAGKVVRGSMKLAAGDYDGDGRDDLAFLHGYDTGMVRMWTLPALSDGTFGAYTGGWASSGTSWTFSRVGVIERYPA</sequence>
<dbReference type="SUPFAM" id="SSF50494">
    <property type="entry name" value="Trypsin-like serine proteases"/>
    <property type="match status" value="1"/>
</dbReference>
<dbReference type="SMART" id="SM00108">
    <property type="entry name" value="B_lectin"/>
    <property type="match status" value="1"/>
</dbReference>
<evidence type="ECO:0000313" key="8">
    <source>
        <dbReference type="Proteomes" id="UP001257948"/>
    </source>
</evidence>
<dbReference type="EMBL" id="JAVTLL010000005">
    <property type="protein sequence ID" value="MDT7840737.1"/>
    <property type="molecule type" value="Genomic_DNA"/>
</dbReference>
<comment type="caution">
    <text evidence="7">The sequence shown here is derived from an EMBL/GenBank/DDBJ whole genome shotgun (WGS) entry which is preliminary data.</text>
</comment>
<name>A0ABU3LNB8_9ACTN</name>
<comment type="similarity">
    <text evidence="1">Belongs to the peptidase S1 family.</text>
</comment>
<dbReference type="Pfam" id="PF13517">
    <property type="entry name" value="FG-GAP_3"/>
    <property type="match status" value="2"/>
</dbReference>
<dbReference type="SUPFAM" id="SSF51110">
    <property type="entry name" value="alpha-D-mannose-specific plant lectins"/>
    <property type="match status" value="1"/>
</dbReference>
<dbReference type="InterPro" id="IPR009003">
    <property type="entry name" value="Peptidase_S1_PA"/>
</dbReference>
<dbReference type="InterPro" id="IPR013517">
    <property type="entry name" value="FG-GAP"/>
</dbReference>